<evidence type="ECO:0008006" key="3">
    <source>
        <dbReference type="Google" id="ProtNLM"/>
    </source>
</evidence>
<gene>
    <name evidence="1" type="ORF">EKM59_10420</name>
</gene>
<organism evidence="1 2">
    <name type="scientific">Legionella septentrionalis</name>
    <dbReference type="NCBI Taxonomy" id="2498109"/>
    <lineage>
        <taxon>Bacteria</taxon>
        <taxon>Pseudomonadati</taxon>
        <taxon>Pseudomonadota</taxon>
        <taxon>Gammaproteobacteria</taxon>
        <taxon>Legionellales</taxon>
        <taxon>Legionellaceae</taxon>
        <taxon>Legionella</taxon>
    </lineage>
</organism>
<dbReference type="Proteomes" id="UP000288012">
    <property type="component" value="Unassembled WGS sequence"/>
</dbReference>
<dbReference type="RefSeq" id="WP_127111497.1">
    <property type="nucleotide sequence ID" value="NZ_RZGR01000039.1"/>
</dbReference>
<dbReference type="AlphaFoldDB" id="A0A433JGZ1"/>
<keyword evidence="2" id="KW-1185">Reference proteome</keyword>
<protein>
    <recommendedName>
        <fullName evidence="3">Glycosyltransferase family 1 protein</fullName>
    </recommendedName>
</protein>
<accession>A0A433JGZ1</accession>
<sequence length="437" mass="51199">MKLNILFLCDKPKGNANTILDHISAFETYSNHTIWTYSNLGDFSPKLQLARFDAIIVHYSLSLLYDHFISPAAKRQLREFSGLKILFVQDEYRQINKLIEQIKFIEFDVLFTCFPEAEIEKIYSRAVLPNLLKYNNLTGYIPEKLAKLAEHKHMAEREIDVGYRGRKIPYWLGELAYEKWSIVEKWRQYAADTDLRVDISYKEEERIYGIDWINFLSSCKTTLGVESGASVMDFTGKLEKIIDFHQQNYPEDSFQEIQQMYLKEHEGKCKLNQISPRCFEAIALKTVLVLYEGEYSGILIPERHYIPLKKDFSNISAVIAKIKNIDYLQNMADTAFAEIAQNPKYSYKTFIHRVDEIISSAFAAKDKKKVAAAYTEKEFNEEILVFNAKLVREVKTTLYNTLIINNNRFFQFIKFLITRKIRLFNPLLRLVKNKIQL</sequence>
<comment type="caution">
    <text evidence="1">The sequence shown here is derived from an EMBL/GenBank/DDBJ whole genome shotgun (WGS) entry which is preliminary data.</text>
</comment>
<dbReference type="EMBL" id="RZGR01000039">
    <property type="protein sequence ID" value="RUQ81551.1"/>
    <property type="molecule type" value="Genomic_DNA"/>
</dbReference>
<evidence type="ECO:0000313" key="2">
    <source>
        <dbReference type="Proteomes" id="UP000288012"/>
    </source>
</evidence>
<proteinExistence type="predicted"/>
<evidence type="ECO:0000313" key="1">
    <source>
        <dbReference type="EMBL" id="RUQ81551.1"/>
    </source>
</evidence>
<reference evidence="1 2" key="1">
    <citation type="submission" date="2018-12" db="EMBL/GenBank/DDBJ databases">
        <title>Legionella sp,whole genome shotgun sequence.</title>
        <authorList>
            <person name="Wu H."/>
        </authorList>
    </citation>
    <scope>NUCLEOTIDE SEQUENCE [LARGE SCALE GENOMIC DNA]</scope>
    <source>
        <strain evidence="2">km714</strain>
    </source>
</reference>
<name>A0A433JGZ1_9GAMM</name>